<dbReference type="GO" id="GO:0003700">
    <property type="term" value="F:DNA-binding transcription factor activity"/>
    <property type="evidence" value="ECO:0007669"/>
    <property type="project" value="TreeGrafter"/>
</dbReference>
<dbReference type="InterPro" id="IPR014710">
    <property type="entry name" value="RmlC-like_jellyroll"/>
</dbReference>
<dbReference type="PROSITE" id="PS50042">
    <property type="entry name" value="CNMP_BINDING_3"/>
    <property type="match status" value="1"/>
</dbReference>
<dbReference type="Gene3D" id="2.60.120.10">
    <property type="entry name" value="Jelly Rolls"/>
    <property type="match status" value="1"/>
</dbReference>
<dbReference type="InterPro" id="IPR050397">
    <property type="entry name" value="Env_Response_Regulators"/>
</dbReference>
<dbReference type="SUPFAM" id="SSF51206">
    <property type="entry name" value="cAMP-binding domain-like"/>
    <property type="match status" value="1"/>
</dbReference>
<dbReference type="AlphaFoldDB" id="A0A1Y1RYI0"/>
<proteinExistence type="predicted"/>
<evidence type="ECO:0000313" key="2">
    <source>
        <dbReference type="EMBL" id="ORC34862.1"/>
    </source>
</evidence>
<dbReference type="EMBL" id="MWQY01000011">
    <property type="protein sequence ID" value="ORC34862.1"/>
    <property type="molecule type" value="Genomic_DNA"/>
</dbReference>
<dbReference type="PRINTS" id="PR00103">
    <property type="entry name" value="CAMPKINASE"/>
</dbReference>
<dbReference type="PANTHER" id="PTHR24567">
    <property type="entry name" value="CRP FAMILY TRANSCRIPTIONAL REGULATORY PROTEIN"/>
    <property type="match status" value="1"/>
</dbReference>
<dbReference type="GO" id="GO:0005829">
    <property type="term" value="C:cytosol"/>
    <property type="evidence" value="ECO:0007669"/>
    <property type="project" value="TreeGrafter"/>
</dbReference>
<dbReference type="RefSeq" id="WP_083050824.1">
    <property type="nucleotide sequence ID" value="NZ_MWQY01000011.1"/>
</dbReference>
<dbReference type="InterPro" id="IPR018490">
    <property type="entry name" value="cNMP-bd_dom_sf"/>
</dbReference>
<dbReference type="Proteomes" id="UP000192343">
    <property type="component" value="Unassembled WGS sequence"/>
</dbReference>
<name>A0A1Y1RYI0_9SPIO</name>
<dbReference type="SMART" id="SM00100">
    <property type="entry name" value="cNMP"/>
    <property type="match status" value="1"/>
</dbReference>
<accession>A0A1Y1RYI0</accession>
<dbReference type="CDD" id="cd00038">
    <property type="entry name" value="CAP_ED"/>
    <property type="match status" value="1"/>
</dbReference>
<dbReference type="OrthoDB" id="305756at2"/>
<dbReference type="STRING" id="1963862.B4O97_11020"/>
<sequence length="208" mass="23370">MEDNKLFEKYGLTVDSGKILFQEGDGGDKMYIIQEGNIRISKQIGGKEHILAVLGKGDFFGEMAIVNQVKRSATATAIGTVKLLAFNREGFLGMIEKNARIALNVIDKLCRRLQHTNNQIQHLVKRNTKGLIALNLYYAFAENGFEQARLEYHKLSREISLNLEIPQDAVLDFIENLASTRVVKTEDNLMFLLDRDKLHSLAESASGN</sequence>
<organism evidence="2 3">
    <name type="scientific">Marispirochaeta aestuarii</name>
    <dbReference type="NCBI Taxonomy" id="1963862"/>
    <lineage>
        <taxon>Bacteria</taxon>
        <taxon>Pseudomonadati</taxon>
        <taxon>Spirochaetota</taxon>
        <taxon>Spirochaetia</taxon>
        <taxon>Spirochaetales</taxon>
        <taxon>Spirochaetaceae</taxon>
        <taxon>Marispirochaeta</taxon>
    </lineage>
</organism>
<dbReference type="PANTHER" id="PTHR24567:SF74">
    <property type="entry name" value="HTH-TYPE TRANSCRIPTIONAL REGULATOR ARCR"/>
    <property type="match status" value="1"/>
</dbReference>
<dbReference type="InterPro" id="IPR000595">
    <property type="entry name" value="cNMP-bd_dom"/>
</dbReference>
<feature type="domain" description="Cyclic nucleotide-binding" evidence="1">
    <location>
        <begin position="1"/>
        <end position="112"/>
    </location>
</feature>
<keyword evidence="3" id="KW-1185">Reference proteome</keyword>
<comment type="caution">
    <text evidence="2">The sequence shown here is derived from an EMBL/GenBank/DDBJ whole genome shotgun (WGS) entry which is preliminary data.</text>
</comment>
<gene>
    <name evidence="2" type="ORF">B4O97_11020</name>
</gene>
<dbReference type="PROSITE" id="PS00889">
    <property type="entry name" value="CNMP_BINDING_2"/>
    <property type="match status" value="1"/>
</dbReference>
<dbReference type="Pfam" id="PF00027">
    <property type="entry name" value="cNMP_binding"/>
    <property type="match status" value="1"/>
</dbReference>
<evidence type="ECO:0000313" key="3">
    <source>
        <dbReference type="Proteomes" id="UP000192343"/>
    </source>
</evidence>
<reference evidence="2 3" key="1">
    <citation type="submission" date="2017-03" db="EMBL/GenBank/DDBJ databases">
        <title>Draft Genome sequence of Marispirochaeta sp. strain JC444.</title>
        <authorList>
            <person name="Shivani Y."/>
            <person name="Subhash Y."/>
            <person name="Sasikala C."/>
            <person name="Ramana C."/>
        </authorList>
    </citation>
    <scope>NUCLEOTIDE SEQUENCE [LARGE SCALE GENOMIC DNA]</scope>
    <source>
        <strain evidence="2 3">JC444</strain>
    </source>
</reference>
<dbReference type="InterPro" id="IPR018488">
    <property type="entry name" value="cNMP-bd_CS"/>
</dbReference>
<evidence type="ECO:0000259" key="1">
    <source>
        <dbReference type="PROSITE" id="PS50042"/>
    </source>
</evidence>
<protein>
    <submittedName>
        <fullName evidence="2">Crp/Fnr family transcriptional regulator</fullName>
    </submittedName>
</protein>